<reference evidence="2" key="1">
    <citation type="submission" date="2013-06" db="EMBL/GenBank/DDBJ databases">
        <authorList>
            <person name="Zhao Q."/>
        </authorList>
    </citation>
    <scope>NUCLEOTIDE SEQUENCE</scope>
    <source>
        <strain evidence="2">cv. W1943</strain>
    </source>
</reference>
<reference evidence="1" key="2">
    <citation type="submission" date="2015-06" db="UniProtKB">
        <authorList>
            <consortium name="EnsemblPlants"/>
        </authorList>
    </citation>
    <scope>IDENTIFICATION</scope>
</reference>
<keyword evidence="2" id="KW-1185">Reference proteome</keyword>
<accession>A0A0E0PID2</accession>
<dbReference type="OMA" id="ASRCMAT"/>
<dbReference type="HOGENOM" id="CLU_1328183_0_0_1"/>
<evidence type="ECO:0000313" key="1">
    <source>
        <dbReference type="EnsemblPlants" id="ORUFI05G05940.1"/>
    </source>
</evidence>
<dbReference type="Proteomes" id="UP000008022">
    <property type="component" value="Unassembled WGS sequence"/>
</dbReference>
<protein>
    <submittedName>
        <fullName evidence="1">Uncharacterized protein</fullName>
    </submittedName>
</protein>
<dbReference type="EnsemblPlants" id="ORUFI05G05940.1">
    <property type="protein sequence ID" value="ORUFI05G05940.1"/>
    <property type="gene ID" value="ORUFI05G05940"/>
</dbReference>
<sequence length="232" mass="25156">MAEGGGKALLEEDLVGRSSRSVAQACSGDIRGGGDSSNIMVWYIEAWGGSSSKLWGDEARIYPMGNGWQGGSTDHWSSVSRSHCSNGCCTTQKPSSRRVLPPPNPSSSSQYLLGIPIAASRCMATNEEARRRWWRGRQPAGANRSRIRRALGASLLARRIGLFVTNPSTSRLLEGRGVSVSVINAETWDMVKDAIASSLAAALYVIEDFYGMIQICKRCSTRCCWLPATHGR</sequence>
<proteinExistence type="predicted"/>
<evidence type="ECO:0000313" key="2">
    <source>
        <dbReference type="Proteomes" id="UP000008022"/>
    </source>
</evidence>
<dbReference type="AlphaFoldDB" id="A0A0E0PID2"/>
<organism evidence="1 2">
    <name type="scientific">Oryza rufipogon</name>
    <name type="common">Brownbeard rice</name>
    <name type="synonym">Asian wild rice</name>
    <dbReference type="NCBI Taxonomy" id="4529"/>
    <lineage>
        <taxon>Eukaryota</taxon>
        <taxon>Viridiplantae</taxon>
        <taxon>Streptophyta</taxon>
        <taxon>Embryophyta</taxon>
        <taxon>Tracheophyta</taxon>
        <taxon>Spermatophyta</taxon>
        <taxon>Magnoliopsida</taxon>
        <taxon>Liliopsida</taxon>
        <taxon>Poales</taxon>
        <taxon>Poaceae</taxon>
        <taxon>BOP clade</taxon>
        <taxon>Oryzoideae</taxon>
        <taxon>Oryzeae</taxon>
        <taxon>Oryzinae</taxon>
        <taxon>Oryza</taxon>
    </lineage>
</organism>
<name>A0A0E0PID2_ORYRU</name>
<dbReference type="Gramene" id="ORUFI05G05940.1">
    <property type="protein sequence ID" value="ORUFI05G05940.1"/>
    <property type="gene ID" value="ORUFI05G05940"/>
</dbReference>